<dbReference type="InterPro" id="IPR002014">
    <property type="entry name" value="VHS_dom"/>
</dbReference>
<dbReference type="SUPFAM" id="SSF89009">
    <property type="entry name" value="GAT-like domain"/>
    <property type="match status" value="1"/>
</dbReference>
<organism evidence="13 14">
    <name type="scientific">Pseudocercospora fijiensis (strain CIRAD86)</name>
    <name type="common">Black leaf streak disease fungus</name>
    <name type="synonym">Mycosphaerella fijiensis</name>
    <dbReference type="NCBI Taxonomy" id="383855"/>
    <lineage>
        <taxon>Eukaryota</taxon>
        <taxon>Fungi</taxon>
        <taxon>Dikarya</taxon>
        <taxon>Ascomycota</taxon>
        <taxon>Pezizomycotina</taxon>
        <taxon>Dothideomycetes</taxon>
        <taxon>Dothideomycetidae</taxon>
        <taxon>Mycosphaerellales</taxon>
        <taxon>Mycosphaerellaceae</taxon>
        <taxon>Pseudocercospora</taxon>
    </lineage>
</organism>
<dbReference type="PANTHER" id="PTHR47180:SF1">
    <property type="entry name" value="ADP-RIBOSYLATION FACTOR-BINDING PROTEIN GGA1-RELATED"/>
    <property type="match status" value="1"/>
</dbReference>
<dbReference type="HOGENOM" id="CLU_017092_0_0_1"/>
<dbReference type="InterPro" id="IPR008153">
    <property type="entry name" value="GAE_dom"/>
</dbReference>
<dbReference type="Pfam" id="PF03127">
    <property type="entry name" value="GAT"/>
    <property type="match status" value="1"/>
</dbReference>
<reference evidence="13 14" key="1">
    <citation type="journal article" date="2012" name="PLoS Pathog.">
        <title>Diverse lifestyles and strategies of plant pathogenesis encoded in the genomes of eighteen Dothideomycetes fungi.</title>
        <authorList>
            <person name="Ohm R.A."/>
            <person name="Feau N."/>
            <person name="Henrissat B."/>
            <person name="Schoch C.L."/>
            <person name="Horwitz B.A."/>
            <person name="Barry K.W."/>
            <person name="Condon B.J."/>
            <person name="Copeland A.C."/>
            <person name="Dhillon B."/>
            <person name="Glaser F."/>
            <person name="Hesse C.N."/>
            <person name="Kosti I."/>
            <person name="LaButti K."/>
            <person name="Lindquist E.A."/>
            <person name="Lucas S."/>
            <person name="Salamov A.A."/>
            <person name="Bradshaw R.E."/>
            <person name="Ciuffetti L."/>
            <person name="Hamelin R.C."/>
            <person name="Kema G.H.J."/>
            <person name="Lawrence C."/>
            <person name="Scott J.A."/>
            <person name="Spatafora J.W."/>
            <person name="Turgeon B.G."/>
            <person name="de Wit P.J.G.M."/>
            <person name="Zhong S."/>
            <person name="Goodwin S.B."/>
            <person name="Grigoriev I.V."/>
        </authorList>
    </citation>
    <scope>NUCLEOTIDE SEQUENCE [LARGE SCALE GENOMIC DNA]</scope>
    <source>
        <strain evidence="13 14">CIRAD86</strain>
    </source>
</reference>
<keyword evidence="6" id="KW-0175">Coiled coil</keyword>
<name>M3A0V6_PSEFD</name>
<keyword evidence="14" id="KW-1185">Reference proteome</keyword>
<evidence type="ECO:0000256" key="3">
    <source>
        <dbReference type="ARBA" id="ARBA00022448"/>
    </source>
</evidence>
<evidence type="ECO:0000256" key="1">
    <source>
        <dbReference type="ARBA" id="ARBA00004601"/>
    </source>
</evidence>
<dbReference type="InterPro" id="IPR008942">
    <property type="entry name" value="ENTH_VHS"/>
</dbReference>
<evidence type="ECO:0000256" key="9">
    <source>
        <dbReference type="SAM" id="MobiDB-lite"/>
    </source>
</evidence>
<dbReference type="PROSITE" id="PS50909">
    <property type="entry name" value="GAT"/>
    <property type="match status" value="1"/>
</dbReference>
<keyword evidence="4" id="KW-0653">Protein transport</keyword>
<proteinExistence type="predicted"/>
<sequence>MEAASARYAARDRFAYPAEPAATPLQRYIQQACSPENFEPNLALCLEVADLINAKKAGAPREAAMAIVQYINHRNPNVSLLALSLLDICVKNCGYPFHLQISTKEFLNELVRRFPERPPIRTTRVQNRILELIEEWRRTICETSKYKEDLGFIRDMHRLLHYKGYQFPQISREDAAVLNPSDNLKSADEMEAEERAAQSAKLQELIRRGTPHDLQEANKLMKVMAGYDTRHKTDYRAKAAEEVGKIQQKAKLLEEMMSEYKPGDKIKDGDVFEELAAALASAHPKIQKMCEEESEDHEAVAKLFEINDSIHRTIERYKLMKKGDIEGANAIPKGTLGVSGAGVKQGANNELSLIDFGGPEEGADAPYSNAFAPGSQSASKPATQIPLSLQQATQAKKSDPFAALNTPPRQGSPASFQQAPPRSPAPPATGAPVDLLGMGNGTSATAPAPATGGDDEWEFSSALPDGPTSITVTNSGIHTIFDVSRANDSELLIKSRISNASHQPVSDLTFQLAVTKGYTLKLEPQSGRSLGPKQQNGVTQTIHLQGVERGKGTTVKMRWRASYSVGGTQQNEQGEINGLGVP</sequence>
<dbReference type="SUPFAM" id="SSF48464">
    <property type="entry name" value="ENTH/VHS domain"/>
    <property type="match status" value="1"/>
</dbReference>
<dbReference type="GO" id="GO:0035091">
    <property type="term" value="F:phosphatidylinositol binding"/>
    <property type="evidence" value="ECO:0007669"/>
    <property type="project" value="InterPro"/>
</dbReference>
<dbReference type="GO" id="GO:0005829">
    <property type="term" value="C:cytosol"/>
    <property type="evidence" value="ECO:0007669"/>
    <property type="project" value="GOC"/>
</dbReference>
<comment type="subunit">
    <text evidence="8">Binds to ARF1 and ARF2.</text>
</comment>
<evidence type="ECO:0000259" key="11">
    <source>
        <dbReference type="PROSITE" id="PS50180"/>
    </source>
</evidence>
<feature type="compositionally biased region" description="Polar residues" evidence="9">
    <location>
        <begin position="374"/>
        <end position="395"/>
    </location>
</feature>
<evidence type="ECO:0000313" key="13">
    <source>
        <dbReference type="EMBL" id="EME78041.1"/>
    </source>
</evidence>
<dbReference type="Gene3D" id="2.60.40.1230">
    <property type="match status" value="1"/>
</dbReference>
<dbReference type="eggNOG" id="KOG1087">
    <property type="taxonomic scope" value="Eukaryota"/>
</dbReference>
<evidence type="ECO:0000256" key="8">
    <source>
        <dbReference type="ARBA" id="ARBA00065344"/>
    </source>
</evidence>
<dbReference type="Proteomes" id="UP000016932">
    <property type="component" value="Unassembled WGS sequence"/>
</dbReference>
<dbReference type="Gene3D" id="1.25.40.90">
    <property type="match status" value="1"/>
</dbReference>
<dbReference type="PROSITE" id="PS50180">
    <property type="entry name" value="GAE"/>
    <property type="match status" value="1"/>
</dbReference>
<dbReference type="GO" id="GO:0005802">
    <property type="term" value="C:trans-Golgi network"/>
    <property type="evidence" value="ECO:0007669"/>
    <property type="project" value="UniProtKB-ARBA"/>
</dbReference>
<dbReference type="SUPFAM" id="SSF49348">
    <property type="entry name" value="Clathrin adaptor appendage domain"/>
    <property type="match status" value="1"/>
</dbReference>
<dbReference type="FunFam" id="1.20.58.160:FF:000003">
    <property type="entry name" value="VHS domain protein"/>
    <property type="match status" value="1"/>
</dbReference>
<comment type="function">
    <text evidence="7">May play a role in the regulation of membrane traffic through the trans-Golgi network.</text>
</comment>
<evidence type="ECO:0000259" key="10">
    <source>
        <dbReference type="PROSITE" id="PS50179"/>
    </source>
</evidence>
<dbReference type="CDD" id="cd14235">
    <property type="entry name" value="GAT_GGA_fungi"/>
    <property type="match status" value="1"/>
</dbReference>
<comment type="subunit">
    <text evidence="2">Component of the ESCRT-0 complex composed of HSE1 and VPS27.</text>
</comment>
<protein>
    <recommendedName>
        <fullName evidence="15">VHS domain-containing protein</fullName>
    </recommendedName>
</protein>
<dbReference type="EMBL" id="KB446564">
    <property type="protein sequence ID" value="EME78041.1"/>
    <property type="molecule type" value="Genomic_DNA"/>
</dbReference>
<dbReference type="GO" id="GO:0043328">
    <property type="term" value="P:protein transport to vacuole involved in ubiquitin-dependent protein catabolic process via the multivesicular body sorting pathway"/>
    <property type="evidence" value="ECO:0007669"/>
    <property type="project" value="TreeGrafter"/>
</dbReference>
<dbReference type="InterPro" id="IPR013041">
    <property type="entry name" value="Clathrin_app_Ig-like_sf"/>
</dbReference>
<dbReference type="SMART" id="SM00288">
    <property type="entry name" value="VHS"/>
    <property type="match status" value="1"/>
</dbReference>
<dbReference type="Pfam" id="PF02883">
    <property type="entry name" value="Alpha_adaptinC2"/>
    <property type="match status" value="1"/>
</dbReference>
<evidence type="ECO:0000256" key="5">
    <source>
        <dbReference type="ARBA" id="ARBA00023034"/>
    </source>
</evidence>
<accession>M3A0V6</accession>
<dbReference type="InterPro" id="IPR052653">
    <property type="entry name" value="ARF-binding"/>
</dbReference>
<evidence type="ECO:0000256" key="7">
    <source>
        <dbReference type="ARBA" id="ARBA00053552"/>
    </source>
</evidence>
<dbReference type="PANTHER" id="PTHR47180">
    <property type="entry name" value="ADP-RIBOSYLATION FACTOR-BINDING PROTEIN GGA1-RELATED"/>
    <property type="match status" value="1"/>
</dbReference>
<keyword evidence="3" id="KW-0813">Transport</keyword>
<evidence type="ECO:0000256" key="6">
    <source>
        <dbReference type="ARBA" id="ARBA00023054"/>
    </source>
</evidence>
<dbReference type="Pfam" id="PF00790">
    <property type="entry name" value="VHS"/>
    <property type="match status" value="1"/>
</dbReference>
<dbReference type="InterPro" id="IPR038425">
    <property type="entry name" value="GAT_sf"/>
</dbReference>
<dbReference type="Gene3D" id="1.20.58.160">
    <property type="match status" value="1"/>
</dbReference>
<feature type="domain" description="GAE" evidence="11">
    <location>
        <begin position="464"/>
        <end position="580"/>
    </location>
</feature>
<dbReference type="SMART" id="SM00809">
    <property type="entry name" value="Alpha_adaptinC2"/>
    <property type="match status" value="1"/>
</dbReference>
<dbReference type="InterPro" id="IPR008152">
    <property type="entry name" value="Clathrin_a/b/g-adaptin_app_Ig"/>
</dbReference>
<dbReference type="CDD" id="cd16998">
    <property type="entry name" value="VHS_GGA_fungi"/>
    <property type="match status" value="1"/>
</dbReference>
<dbReference type="GO" id="GO:0006895">
    <property type="term" value="P:Golgi to endosome transport"/>
    <property type="evidence" value="ECO:0007669"/>
    <property type="project" value="UniProtKB-ARBA"/>
</dbReference>
<dbReference type="VEuPathDB" id="FungiDB:MYCFIDRAFT_87277"/>
<dbReference type="KEGG" id="pfj:MYCFIDRAFT_87277"/>
<dbReference type="PROSITE" id="PS50179">
    <property type="entry name" value="VHS"/>
    <property type="match status" value="1"/>
</dbReference>
<dbReference type="RefSeq" id="XP_007931752.1">
    <property type="nucleotide sequence ID" value="XM_007933561.1"/>
</dbReference>
<keyword evidence="5" id="KW-0333">Golgi apparatus</keyword>
<dbReference type="FunFam" id="1.20.5.170:FF:000024">
    <property type="entry name" value="VHS domain-containing protein"/>
    <property type="match status" value="1"/>
</dbReference>
<feature type="domain" description="VHS" evidence="10">
    <location>
        <begin position="32"/>
        <end position="168"/>
    </location>
</feature>
<feature type="region of interest" description="Disordered" evidence="9">
    <location>
        <begin position="352"/>
        <end position="459"/>
    </location>
</feature>
<dbReference type="GO" id="GO:0043130">
    <property type="term" value="F:ubiquitin binding"/>
    <property type="evidence" value="ECO:0007669"/>
    <property type="project" value="InterPro"/>
</dbReference>
<evidence type="ECO:0000256" key="4">
    <source>
        <dbReference type="ARBA" id="ARBA00022927"/>
    </source>
</evidence>
<dbReference type="FunFam" id="1.25.40.90:FF:000008">
    <property type="entry name" value="VHS domain protein"/>
    <property type="match status" value="1"/>
</dbReference>
<dbReference type="GO" id="GO:0006896">
    <property type="term" value="P:Golgi to vacuole transport"/>
    <property type="evidence" value="ECO:0007669"/>
    <property type="project" value="TreeGrafter"/>
</dbReference>
<gene>
    <name evidence="13" type="ORF">MYCFIDRAFT_87277</name>
</gene>
<dbReference type="OrthoDB" id="2018246at2759"/>
<dbReference type="InterPro" id="IPR004152">
    <property type="entry name" value="GAT_dom"/>
</dbReference>
<dbReference type="STRING" id="383855.M3A0V6"/>
<evidence type="ECO:0000256" key="2">
    <source>
        <dbReference type="ARBA" id="ARBA00011446"/>
    </source>
</evidence>
<evidence type="ECO:0008006" key="15">
    <source>
        <dbReference type="Google" id="ProtNLM"/>
    </source>
</evidence>
<evidence type="ECO:0000313" key="14">
    <source>
        <dbReference type="Proteomes" id="UP000016932"/>
    </source>
</evidence>
<dbReference type="Gene3D" id="1.20.5.170">
    <property type="match status" value="1"/>
</dbReference>
<evidence type="ECO:0000259" key="12">
    <source>
        <dbReference type="PROSITE" id="PS50909"/>
    </source>
</evidence>
<feature type="domain" description="GAT" evidence="12">
    <location>
        <begin position="195"/>
        <end position="322"/>
    </location>
</feature>
<dbReference type="AlphaFoldDB" id="M3A0V6"/>
<comment type="subcellular location">
    <subcellularLocation>
        <location evidence="1">Golgi apparatus</location>
        <location evidence="1">trans-Golgi network</location>
    </subcellularLocation>
</comment>
<dbReference type="GeneID" id="19342558"/>